<name>X1NEL1_9ZZZZ</name>
<protein>
    <submittedName>
        <fullName evidence="1">Uncharacterized protein</fullName>
    </submittedName>
</protein>
<organism evidence="1">
    <name type="scientific">marine sediment metagenome</name>
    <dbReference type="NCBI Taxonomy" id="412755"/>
    <lineage>
        <taxon>unclassified sequences</taxon>
        <taxon>metagenomes</taxon>
        <taxon>ecological metagenomes</taxon>
    </lineage>
</organism>
<gene>
    <name evidence="1" type="ORF">S06H3_46578</name>
</gene>
<sequence>MKVNEISLKTRKFGKPWADHPMYDEKRKCFTCAFCTREAVDKEWLGGYTGVLVCEEHSDLLKKDFYESMMKK</sequence>
<evidence type="ECO:0000313" key="1">
    <source>
        <dbReference type="EMBL" id="GAI42028.1"/>
    </source>
</evidence>
<dbReference type="AlphaFoldDB" id="X1NEL1"/>
<proteinExistence type="predicted"/>
<dbReference type="EMBL" id="BARV01029176">
    <property type="protein sequence ID" value="GAI42028.1"/>
    <property type="molecule type" value="Genomic_DNA"/>
</dbReference>
<comment type="caution">
    <text evidence="1">The sequence shown here is derived from an EMBL/GenBank/DDBJ whole genome shotgun (WGS) entry which is preliminary data.</text>
</comment>
<reference evidence="1" key="1">
    <citation type="journal article" date="2014" name="Front. Microbiol.">
        <title>High frequency of phylogenetically diverse reductive dehalogenase-homologous genes in deep subseafloor sedimentary metagenomes.</title>
        <authorList>
            <person name="Kawai M."/>
            <person name="Futagami T."/>
            <person name="Toyoda A."/>
            <person name="Takaki Y."/>
            <person name="Nishi S."/>
            <person name="Hori S."/>
            <person name="Arai W."/>
            <person name="Tsubouchi T."/>
            <person name="Morono Y."/>
            <person name="Uchiyama I."/>
            <person name="Ito T."/>
            <person name="Fujiyama A."/>
            <person name="Inagaki F."/>
            <person name="Takami H."/>
        </authorList>
    </citation>
    <scope>NUCLEOTIDE SEQUENCE</scope>
    <source>
        <strain evidence="1">Expedition CK06-06</strain>
    </source>
</reference>
<accession>X1NEL1</accession>